<keyword evidence="9" id="KW-1185">Reference proteome</keyword>
<dbReference type="PANTHER" id="PTHR24305:SF187">
    <property type="entry name" value="P450, PUTATIVE (EUROFUNG)-RELATED"/>
    <property type="match status" value="1"/>
</dbReference>
<feature type="transmembrane region" description="Helical" evidence="7">
    <location>
        <begin position="38"/>
        <end position="59"/>
    </location>
</feature>
<sequence length="464" mass="51981">MEHPISSFSIALGAASVGVASHLTYFVRGEHHLHSTRLVGILFAAPFILFLGILHFTGYQAAAEITAIMTISYLSALTASILSYRAFFHPLCKFPGPLTARLSQWQHILRVWNKLDNFRQSDRLHKKYGPIVRMGPNELSIIIPESVPVILGPSSKCQKSPWYDAVGYPNTSLHATRDREEHDKRRRVWDHAFSAKALRNYEGSVSKYANEVVSQISKRSGEPLNATLWSYLFAFDVMGDLAFGKSFDALKVGKMHYAVELMREEPEKPDIMSWLLDGETYAQNPRRSLNGDSRLVIGAGSETTAGVMTHILYHLAEDQRVISKLYAELENLNFPTEAMKLKDARYLNSVISESLRLHPAIPGGVFRQTPPEGILIDTKDGPIHIPGNVTVSEPAWTIGRCIYSCIGKQLALMEIRAVISRIVTHFDIEFAPGEDGLNLLNKTKDVFTMEMAPLMLAFTRKQKI</sequence>
<name>A0ABR4PBG1_9HELO</name>
<dbReference type="Pfam" id="PF00067">
    <property type="entry name" value="p450"/>
    <property type="match status" value="2"/>
</dbReference>
<evidence type="ECO:0000256" key="1">
    <source>
        <dbReference type="ARBA" id="ARBA00001971"/>
    </source>
</evidence>
<evidence type="ECO:0000256" key="3">
    <source>
        <dbReference type="ARBA" id="ARBA00022723"/>
    </source>
</evidence>
<evidence type="ECO:0000256" key="2">
    <source>
        <dbReference type="ARBA" id="ARBA00010617"/>
    </source>
</evidence>
<dbReference type="InterPro" id="IPR050121">
    <property type="entry name" value="Cytochrome_P450_monoxygenase"/>
</dbReference>
<evidence type="ECO:0000256" key="7">
    <source>
        <dbReference type="SAM" id="Phobius"/>
    </source>
</evidence>
<dbReference type="SUPFAM" id="SSF48264">
    <property type="entry name" value="Cytochrome P450"/>
    <property type="match status" value="1"/>
</dbReference>
<dbReference type="PRINTS" id="PR00385">
    <property type="entry name" value="P450"/>
</dbReference>
<protein>
    <submittedName>
        <fullName evidence="8">Benzoate 4-monooxygenase cytochrome P450</fullName>
    </submittedName>
</protein>
<evidence type="ECO:0000256" key="6">
    <source>
        <dbReference type="ARBA" id="ARBA00023033"/>
    </source>
</evidence>
<evidence type="ECO:0000256" key="4">
    <source>
        <dbReference type="ARBA" id="ARBA00023002"/>
    </source>
</evidence>
<keyword evidence="7" id="KW-0812">Transmembrane</keyword>
<comment type="similarity">
    <text evidence="2">Belongs to the cytochrome P450 family.</text>
</comment>
<keyword evidence="4" id="KW-0560">Oxidoreductase</keyword>
<keyword evidence="5" id="KW-0408">Iron</keyword>
<comment type="cofactor">
    <cofactor evidence="1">
        <name>heme</name>
        <dbReference type="ChEBI" id="CHEBI:30413"/>
    </cofactor>
</comment>
<organism evidence="8 9">
    <name type="scientific">Phlyctema vagabunda</name>
    <dbReference type="NCBI Taxonomy" id="108571"/>
    <lineage>
        <taxon>Eukaryota</taxon>
        <taxon>Fungi</taxon>
        <taxon>Dikarya</taxon>
        <taxon>Ascomycota</taxon>
        <taxon>Pezizomycotina</taxon>
        <taxon>Leotiomycetes</taxon>
        <taxon>Helotiales</taxon>
        <taxon>Dermateaceae</taxon>
        <taxon>Phlyctema</taxon>
    </lineage>
</organism>
<keyword evidence="6" id="KW-0503">Monooxygenase</keyword>
<comment type="caution">
    <text evidence="8">The sequence shown here is derived from an EMBL/GenBank/DDBJ whole genome shotgun (WGS) entry which is preliminary data.</text>
</comment>
<keyword evidence="7" id="KW-1133">Transmembrane helix</keyword>
<accession>A0ABR4PBG1</accession>
<dbReference type="EMBL" id="JBFCZG010000007">
    <property type="protein sequence ID" value="KAL3420396.1"/>
    <property type="molecule type" value="Genomic_DNA"/>
</dbReference>
<feature type="transmembrane region" description="Helical" evidence="7">
    <location>
        <begin position="6"/>
        <end position="26"/>
    </location>
</feature>
<evidence type="ECO:0000313" key="9">
    <source>
        <dbReference type="Proteomes" id="UP001629113"/>
    </source>
</evidence>
<keyword evidence="3" id="KW-0479">Metal-binding</keyword>
<evidence type="ECO:0000256" key="5">
    <source>
        <dbReference type="ARBA" id="ARBA00023004"/>
    </source>
</evidence>
<dbReference type="InterPro" id="IPR036396">
    <property type="entry name" value="Cyt_P450_sf"/>
</dbReference>
<keyword evidence="7" id="KW-0472">Membrane</keyword>
<dbReference type="InterPro" id="IPR001128">
    <property type="entry name" value="Cyt_P450"/>
</dbReference>
<feature type="transmembrane region" description="Helical" evidence="7">
    <location>
        <begin position="65"/>
        <end position="84"/>
    </location>
</feature>
<dbReference type="PANTHER" id="PTHR24305">
    <property type="entry name" value="CYTOCHROME P450"/>
    <property type="match status" value="1"/>
</dbReference>
<dbReference type="Gene3D" id="1.10.630.10">
    <property type="entry name" value="Cytochrome P450"/>
    <property type="match status" value="2"/>
</dbReference>
<dbReference type="Proteomes" id="UP001629113">
    <property type="component" value="Unassembled WGS sequence"/>
</dbReference>
<gene>
    <name evidence="8" type="ORF">PVAG01_08895</name>
</gene>
<evidence type="ECO:0000313" key="8">
    <source>
        <dbReference type="EMBL" id="KAL3420396.1"/>
    </source>
</evidence>
<proteinExistence type="inferred from homology"/>
<reference evidence="8 9" key="1">
    <citation type="submission" date="2024-06" db="EMBL/GenBank/DDBJ databases">
        <title>Complete genome of Phlyctema vagabunda strain 19-DSS-EL-015.</title>
        <authorList>
            <person name="Fiorenzani C."/>
        </authorList>
    </citation>
    <scope>NUCLEOTIDE SEQUENCE [LARGE SCALE GENOMIC DNA]</scope>
    <source>
        <strain evidence="8 9">19-DSS-EL-015</strain>
    </source>
</reference>